<dbReference type="HOGENOM" id="CLU_2737477_0_0_5"/>
<evidence type="ECO:0000256" key="1">
    <source>
        <dbReference type="SAM" id="MobiDB-lite"/>
    </source>
</evidence>
<dbReference type="AlphaFoldDB" id="D5AWA7"/>
<sequence length="74" mass="8467">MHSMHCSGGTITISVSHRSLSTVFKKTTYNLFLDPGNKSPNKGDKTGPHWNNIEYNANNKQKENEEYYGKSNRY</sequence>
<proteinExistence type="predicted"/>
<dbReference type="KEGG" id="rpq:rpr22_0192"/>
<feature type="region of interest" description="Disordered" evidence="1">
    <location>
        <begin position="33"/>
        <end position="74"/>
    </location>
</feature>
<dbReference type="EMBL" id="CP001584">
    <property type="protein sequence ID" value="ADE29696.1"/>
    <property type="molecule type" value="Genomic_DNA"/>
</dbReference>
<name>D5AWA7_RICPP</name>
<evidence type="ECO:0000313" key="3">
    <source>
        <dbReference type="Proteomes" id="UP000006931"/>
    </source>
</evidence>
<reference evidence="2 3" key="1">
    <citation type="journal article" date="2010" name="Genome Res.">
        <title>Genomic, proteomic, and transcriptomic analysis of virulent and avirulent Rickettsia prowazekii reveals its adaptive mutation capabilities.</title>
        <authorList>
            <person name="Bechah Y."/>
            <person name="El Karkouri K."/>
            <person name="Mediannikov O."/>
            <person name="Leroy Q."/>
            <person name="Pelletier N."/>
            <person name="Robert C."/>
            <person name="Medigue C."/>
            <person name="Mege J.L."/>
            <person name="Raoult D."/>
        </authorList>
    </citation>
    <scope>NUCLEOTIDE SEQUENCE [LARGE SCALE GENOMIC DNA]</scope>
    <source>
        <strain evidence="2 3">Rp22</strain>
    </source>
</reference>
<accession>D5AWA7</accession>
<evidence type="ECO:0000313" key="2">
    <source>
        <dbReference type="EMBL" id="ADE29696.1"/>
    </source>
</evidence>
<protein>
    <submittedName>
        <fullName evidence="2">Uncharacterized protein</fullName>
    </submittedName>
</protein>
<organism evidence="2 3">
    <name type="scientific">Rickettsia prowazekii (strain Rp22)</name>
    <dbReference type="NCBI Taxonomy" id="449216"/>
    <lineage>
        <taxon>Bacteria</taxon>
        <taxon>Pseudomonadati</taxon>
        <taxon>Pseudomonadota</taxon>
        <taxon>Alphaproteobacteria</taxon>
        <taxon>Rickettsiales</taxon>
        <taxon>Rickettsiaceae</taxon>
        <taxon>Rickettsieae</taxon>
        <taxon>Rickettsia</taxon>
        <taxon>typhus group</taxon>
    </lineage>
</organism>
<gene>
    <name evidence="2" type="ORF">rpr22_0192</name>
</gene>
<dbReference type="Proteomes" id="UP000006931">
    <property type="component" value="Chromosome"/>
</dbReference>